<dbReference type="Proteomes" id="UP001496627">
    <property type="component" value="Unassembled WGS sequence"/>
</dbReference>
<dbReference type="EMBL" id="JBEAAL010000020">
    <property type="protein sequence ID" value="MEQ1407757.1"/>
    <property type="molecule type" value="Genomic_DNA"/>
</dbReference>
<accession>A0ABV0M7N7</accession>
<name>A0ABV0M7N7_9HYPH</name>
<comment type="caution">
    <text evidence="2">The sequence shown here is derived from an EMBL/GenBank/DDBJ whole genome shotgun (WGS) entry which is preliminary data.</text>
</comment>
<dbReference type="RefSeq" id="WP_348864128.1">
    <property type="nucleotide sequence ID" value="NZ_JBEAAL010000020.1"/>
</dbReference>
<gene>
    <name evidence="2" type="ORF">ABK249_22820</name>
</gene>
<evidence type="ECO:0000313" key="3">
    <source>
        <dbReference type="Proteomes" id="UP001496627"/>
    </source>
</evidence>
<organism evidence="2 3">
    <name type="scientific">Neorhizobium phenanthreniclasticum</name>
    <dbReference type="NCBI Taxonomy" id="3157917"/>
    <lineage>
        <taxon>Bacteria</taxon>
        <taxon>Pseudomonadati</taxon>
        <taxon>Pseudomonadota</taxon>
        <taxon>Alphaproteobacteria</taxon>
        <taxon>Hyphomicrobiales</taxon>
        <taxon>Rhizobiaceae</taxon>
        <taxon>Rhizobium/Agrobacterium group</taxon>
        <taxon>Neorhizobium</taxon>
    </lineage>
</organism>
<proteinExistence type="predicted"/>
<keyword evidence="3" id="KW-1185">Reference proteome</keyword>
<evidence type="ECO:0000313" key="2">
    <source>
        <dbReference type="EMBL" id="MEQ1407757.1"/>
    </source>
</evidence>
<reference evidence="2 3" key="1">
    <citation type="submission" date="2024-05" db="EMBL/GenBank/DDBJ databases">
        <title>Neorhizobium sp. Rsf11, a plant growth promoting and heavy metal resistant PAH-degrader.</title>
        <authorList>
            <person name="Golubev S.N."/>
            <person name="Muratova A.Y."/>
            <person name="Markelova M.I."/>
        </authorList>
    </citation>
    <scope>NUCLEOTIDE SEQUENCE [LARGE SCALE GENOMIC DNA]</scope>
    <source>
        <strain evidence="2 3">Rsf11</strain>
    </source>
</reference>
<feature type="region of interest" description="Disordered" evidence="1">
    <location>
        <begin position="46"/>
        <end position="67"/>
    </location>
</feature>
<sequence length="214" mass="23895">MAEMNVLAKAAKTRAFKKAMRLGREKMASIERCDWYAVRTAPGSQKPQREYAVETTSPGKDGKPRGKGYRIVPSLNPNMSAIERSLADAGFEFWMPAEKRLVRDRRHTDLWKVRRFALMVGYVFVRDPADFGKLASVPGVSGVVSDGYGRPLAIDFLDVLAVRAAEAEADVEFDRRSRMARQNLRKNAKTDPRLKKLVEKLDIAGNLTVPLAAA</sequence>
<protein>
    <recommendedName>
        <fullName evidence="4">NusG-like N-terminal domain-containing protein</fullName>
    </recommendedName>
</protein>
<evidence type="ECO:0000256" key="1">
    <source>
        <dbReference type="SAM" id="MobiDB-lite"/>
    </source>
</evidence>
<evidence type="ECO:0008006" key="4">
    <source>
        <dbReference type="Google" id="ProtNLM"/>
    </source>
</evidence>